<dbReference type="PANTHER" id="PTHR14859:SF15">
    <property type="entry name" value="ENDONUCLEASE_EXONUCLEASE_PHOSPHATASE DOMAIN-CONTAINING PROTEIN"/>
    <property type="match status" value="1"/>
</dbReference>
<dbReference type="PANTHER" id="PTHR14859">
    <property type="entry name" value="CALCOFLUOR WHITE HYPERSENSITIVE PROTEIN PRECURSOR"/>
    <property type="match status" value="1"/>
</dbReference>
<comment type="caution">
    <text evidence="2">The sequence shown here is derived from an EMBL/GenBank/DDBJ whole genome shotgun (WGS) entry which is preliminary data.</text>
</comment>
<gene>
    <name evidence="2" type="ORF">GC093_06770</name>
</gene>
<evidence type="ECO:0000259" key="1">
    <source>
        <dbReference type="Pfam" id="PF03372"/>
    </source>
</evidence>
<dbReference type="Gene3D" id="3.60.10.10">
    <property type="entry name" value="Endonuclease/exonuclease/phosphatase"/>
    <property type="match status" value="1"/>
</dbReference>
<protein>
    <recommendedName>
        <fullName evidence="1">Endonuclease/exonuclease/phosphatase domain-containing protein</fullName>
    </recommendedName>
</protein>
<dbReference type="InterPro" id="IPR005135">
    <property type="entry name" value="Endo/exonuclease/phosphatase"/>
</dbReference>
<feature type="domain" description="Endonuclease/exonuclease/phosphatase" evidence="1">
    <location>
        <begin position="57"/>
        <end position="266"/>
    </location>
</feature>
<accession>A0A972GLK1</accession>
<dbReference type="GO" id="GO:0016020">
    <property type="term" value="C:membrane"/>
    <property type="evidence" value="ECO:0007669"/>
    <property type="project" value="GOC"/>
</dbReference>
<dbReference type="GO" id="GO:0003824">
    <property type="term" value="F:catalytic activity"/>
    <property type="evidence" value="ECO:0007669"/>
    <property type="project" value="InterPro"/>
</dbReference>
<evidence type="ECO:0000313" key="3">
    <source>
        <dbReference type="Proteomes" id="UP000641588"/>
    </source>
</evidence>
<keyword evidence="3" id="KW-1185">Reference proteome</keyword>
<name>A0A972GLK1_9BACL</name>
<dbReference type="SUPFAM" id="SSF56219">
    <property type="entry name" value="DNase I-like"/>
    <property type="match status" value="1"/>
</dbReference>
<dbReference type="AlphaFoldDB" id="A0A972GLK1"/>
<dbReference type="Proteomes" id="UP000641588">
    <property type="component" value="Unassembled WGS sequence"/>
</dbReference>
<dbReference type="InterPro" id="IPR051916">
    <property type="entry name" value="GPI-anchor_lipid_remodeler"/>
</dbReference>
<reference evidence="2" key="1">
    <citation type="submission" date="2019-10" db="EMBL/GenBank/DDBJ databases">
        <title>Description of Paenibacillus glebae sp. nov.</title>
        <authorList>
            <person name="Carlier A."/>
            <person name="Qi S."/>
        </authorList>
    </citation>
    <scope>NUCLEOTIDE SEQUENCE</scope>
    <source>
        <strain evidence="2">LMG 31456</strain>
    </source>
</reference>
<organism evidence="2 3">
    <name type="scientific">Paenibacillus foliorum</name>
    <dbReference type="NCBI Taxonomy" id="2654974"/>
    <lineage>
        <taxon>Bacteria</taxon>
        <taxon>Bacillati</taxon>
        <taxon>Bacillota</taxon>
        <taxon>Bacilli</taxon>
        <taxon>Bacillales</taxon>
        <taxon>Paenibacillaceae</taxon>
        <taxon>Paenibacillus</taxon>
    </lineage>
</organism>
<dbReference type="GO" id="GO:0006506">
    <property type="term" value="P:GPI anchor biosynthetic process"/>
    <property type="evidence" value="ECO:0007669"/>
    <property type="project" value="TreeGrafter"/>
</dbReference>
<sequence length="277" mass="31039">MQTVVQRNSRGSLIGRHTVLLAFVLLLCASAAFSHWNRIETAPIQRAAGEQGALRLMTYNIRHGEGMDNQVHLSAIRTQIEQGNADFIALQEVDRYQWRTGLQDQAANLAKALRMNYTFAPAFRRGFSEYGIALISRFPIDNVRVYPLPGGKGQEPRTVLTAQIKLEERIVTIVTTHLGVARSERELQMPALVDILKSIGTPLIVMGDFNMPDSDNLMSDLHKLLYKIPLQLPQATVVNGGEIDHIFTSFAHESPAWLQYEQSSDHLPVLCQIKVLQ</sequence>
<dbReference type="Pfam" id="PF03372">
    <property type="entry name" value="Exo_endo_phos"/>
    <property type="match status" value="1"/>
</dbReference>
<dbReference type="InterPro" id="IPR036691">
    <property type="entry name" value="Endo/exonu/phosph_ase_sf"/>
</dbReference>
<dbReference type="RefSeq" id="WP_171651139.1">
    <property type="nucleotide sequence ID" value="NZ_WHOD01000027.1"/>
</dbReference>
<proteinExistence type="predicted"/>
<evidence type="ECO:0000313" key="2">
    <source>
        <dbReference type="EMBL" id="NOU92937.1"/>
    </source>
</evidence>
<dbReference type="EMBL" id="WHOD01000027">
    <property type="protein sequence ID" value="NOU92937.1"/>
    <property type="molecule type" value="Genomic_DNA"/>
</dbReference>